<protein>
    <recommendedName>
        <fullName evidence="3">WD40 repeat domain-containing protein</fullName>
    </recommendedName>
</protein>
<dbReference type="eggNOG" id="ENOG5032WGA">
    <property type="taxonomic scope" value="Bacteria"/>
</dbReference>
<accession>I0GY62</accession>
<evidence type="ECO:0000313" key="1">
    <source>
        <dbReference type="EMBL" id="BAL85699.1"/>
    </source>
</evidence>
<dbReference type="STRING" id="512565.AMIS_4790"/>
<gene>
    <name evidence="1" type="ordered locus">AMIS_4790</name>
</gene>
<dbReference type="EMBL" id="AP012319">
    <property type="protein sequence ID" value="BAL85699.1"/>
    <property type="molecule type" value="Genomic_DNA"/>
</dbReference>
<evidence type="ECO:0000313" key="2">
    <source>
        <dbReference type="Proteomes" id="UP000007882"/>
    </source>
</evidence>
<dbReference type="HOGENOM" id="CLU_076329_0_0_11"/>
<dbReference type="PATRIC" id="fig|512565.3.peg.482"/>
<sequence length="289" mass="32047">MVRVISRLTEQGVKIFDEYLELIDTIVVPQDPPPQTYTVSSTGDRLVYTTSEAAICLGPDRREAWRFEFPPGTEVVPVDCAFCHDDTLVWLFLPNVARGSSDPDVWTALDAVTGEIKVCHDLETSGLGGHQIAFPYGTHMMLDVSEGEAGSRTFDSGGEDWLRTYPWNDRCAIAIAPDASGFMTVAHGQEDVAFHSFGPEDERVTVTISDFPVDPDRTVIEWAGGFLDGDAAIVVLSDEESWWRHFRVDTRFGEVIGDLGIETIDEYDLELLGDGTYVITDTDGTLRRM</sequence>
<name>I0GY62_ACTM4</name>
<dbReference type="KEGG" id="ams:AMIS_4790"/>
<evidence type="ECO:0008006" key="3">
    <source>
        <dbReference type="Google" id="ProtNLM"/>
    </source>
</evidence>
<dbReference type="Proteomes" id="UP000007882">
    <property type="component" value="Chromosome"/>
</dbReference>
<reference evidence="1 2" key="1">
    <citation type="submission" date="2012-02" db="EMBL/GenBank/DDBJ databases">
        <title>Complete genome sequence of Actinoplanes missouriensis 431 (= NBRC 102363).</title>
        <authorList>
            <person name="Ohnishi Y."/>
            <person name="Ishikawa J."/>
            <person name="Sekine M."/>
            <person name="Hosoyama A."/>
            <person name="Harada T."/>
            <person name="Narita H."/>
            <person name="Hata T."/>
            <person name="Konno Y."/>
            <person name="Tutikane K."/>
            <person name="Fujita N."/>
            <person name="Horinouchi S."/>
            <person name="Hayakawa M."/>
        </authorList>
    </citation>
    <scope>NUCLEOTIDE SEQUENCE [LARGE SCALE GENOMIC DNA]</scope>
    <source>
        <strain evidence="2">ATCC 14538 / DSM 43046 / CBS 188.64 / JCM 3121 / NBRC 102363 / NCIMB 12654 / NRRL B-3342 / UNCC 431</strain>
    </source>
</reference>
<dbReference type="AlphaFoldDB" id="I0GY62"/>
<keyword evidence="2" id="KW-1185">Reference proteome</keyword>
<proteinExistence type="predicted"/>
<organism evidence="1 2">
    <name type="scientific">Actinoplanes missouriensis (strain ATCC 14538 / DSM 43046 / CBS 188.64 / JCM 3121 / NBRC 102363 / NCIMB 12654 / NRRL B-3342 / UNCC 431)</name>
    <dbReference type="NCBI Taxonomy" id="512565"/>
    <lineage>
        <taxon>Bacteria</taxon>
        <taxon>Bacillati</taxon>
        <taxon>Actinomycetota</taxon>
        <taxon>Actinomycetes</taxon>
        <taxon>Micromonosporales</taxon>
        <taxon>Micromonosporaceae</taxon>
        <taxon>Actinoplanes</taxon>
    </lineage>
</organism>